<reference evidence="2 3" key="1">
    <citation type="submission" date="2024-02" db="EMBL/GenBank/DDBJ databases">
        <title>High-quality chromosome-scale genome assembly of Pensacola bahiagrass (Paspalum notatum Flugge var. saurae).</title>
        <authorList>
            <person name="Vega J.M."/>
            <person name="Podio M."/>
            <person name="Orjuela J."/>
            <person name="Siena L.A."/>
            <person name="Pessino S.C."/>
            <person name="Combes M.C."/>
            <person name="Mariac C."/>
            <person name="Albertini E."/>
            <person name="Pupilli F."/>
            <person name="Ortiz J.P.A."/>
            <person name="Leblanc O."/>
        </authorList>
    </citation>
    <scope>NUCLEOTIDE SEQUENCE [LARGE SCALE GENOMIC DNA]</scope>
    <source>
        <strain evidence="2">R1</strain>
        <tissue evidence="2">Leaf</tissue>
    </source>
</reference>
<proteinExistence type="predicted"/>
<accession>A0AAQ3WHQ2</accession>
<keyword evidence="1" id="KW-0677">Repeat</keyword>
<dbReference type="PANTHER" id="PTHR19211">
    <property type="entry name" value="ATP-BINDING TRANSPORT PROTEIN-RELATED"/>
    <property type="match status" value="1"/>
</dbReference>
<evidence type="ECO:0008006" key="4">
    <source>
        <dbReference type="Google" id="ProtNLM"/>
    </source>
</evidence>
<dbReference type="AlphaFoldDB" id="A0AAQ3WHQ2"/>
<dbReference type="InterPro" id="IPR050611">
    <property type="entry name" value="ABCF"/>
</dbReference>
<evidence type="ECO:0000313" key="3">
    <source>
        <dbReference type="Proteomes" id="UP001341281"/>
    </source>
</evidence>
<gene>
    <name evidence="2" type="ORF">U9M48_011781</name>
</gene>
<evidence type="ECO:0000313" key="2">
    <source>
        <dbReference type="EMBL" id="WVZ61977.1"/>
    </source>
</evidence>
<dbReference type="Proteomes" id="UP001341281">
    <property type="component" value="Chromosome 03"/>
</dbReference>
<name>A0AAQ3WHQ2_PASNO</name>
<dbReference type="SUPFAM" id="SSF52540">
    <property type="entry name" value="P-loop containing nucleoside triphosphate hydrolases"/>
    <property type="match status" value="1"/>
</dbReference>
<organism evidence="2 3">
    <name type="scientific">Paspalum notatum var. saurae</name>
    <dbReference type="NCBI Taxonomy" id="547442"/>
    <lineage>
        <taxon>Eukaryota</taxon>
        <taxon>Viridiplantae</taxon>
        <taxon>Streptophyta</taxon>
        <taxon>Embryophyta</taxon>
        <taxon>Tracheophyta</taxon>
        <taxon>Spermatophyta</taxon>
        <taxon>Magnoliopsida</taxon>
        <taxon>Liliopsida</taxon>
        <taxon>Poales</taxon>
        <taxon>Poaceae</taxon>
        <taxon>PACMAD clade</taxon>
        <taxon>Panicoideae</taxon>
        <taxon>Andropogonodae</taxon>
        <taxon>Paspaleae</taxon>
        <taxon>Paspalinae</taxon>
        <taxon>Paspalum</taxon>
    </lineage>
</organism>
<protein>
    <recommendedName>
        <fullName evidence="4">Elongation factor 3</fullName>
    </recommendedName>
</protein>
<evidence type="ECO:0000256" key="1">
    <source>
        <dbReference type="ARBA" id="ARBA00022737"/>
    </source>
</evidence>
<sequence length="71" mass="8235">MLLLAEPTNHLDLQAALWLEEHLSTRCKSMLVVVSHEEGFLNAVCQEFLHLQDKKLHAYRGDFDAFVDRQL</sequence>
<dbReference type="Gene3D" id="3.40.50.300">
    <property type="entry name" value="P-loop containing nucleotide triphosphate hydrolases"/>
    <property type="match status" value="1"/>
</dbReference>
<dbReference type="InterPro" id="IPR027417">
    <property type="entry name" value="P-loop_NTPase"/>
</dbReference>
<dbReference type="EMBL" id="CP144747">
    <property type="protein sequence ID" value="WVZ61977.1"/>
    <property type="molecule type" value="Genomic_DNA"/>
</dbReference>
<dbReference type="GO" id="GO:0005524">
    <property type="term" value="F:ATP binding"/>
    <property type="evidence" value="ECO:0007669"/>
    <property type="project" value="TreeGrafter"/>
</dbReference>
<dbReference type="PANTHER" id="PTHR19211:SF62">
    <property type="entry name" value="OS04G0658400 PROTEIN"/>
    <property type="match status" value="1"/>
</dbReference>
<keyword evidence="3" id="KW-1185">Reference proteome</keyword>